<reference evidence="2" key="1">
    <citation type="journal article" date="2019" name="PLoS Negl. Trop. Dis.">
        <title>Revisiting the worldwide diversity of Leptospira species in the environment.</title>
        <authorList>
            <person name="Vincent A.T."/>
            <person name="Schiettekatte O."/>
            <person name="Bourhy P."/>
            <person name="Veyrier F.J."/>
            <person name="Picardeau M."/>
        </authorList>
    </citation>
    <scope>NUCLEOTIDE SEQUENCE [LARGE SCALE GENOMIC DNA]</scope>
    <source>
        <strain evidence="2">201300427</strain>
    </source>
</reference>
<feature type="domain" description="Fe/B12 periplasmic-binding" evidence="1">
    <location>
        <begin position="6"/>
        <end position="261"/>
    </location>
</feature>
<dbReference type="PANTHER" id="PTHR42860:SF2">
    <property type="entry name" value="BLL4160 PROTEIN"/>
    <property type="match status" value="1"/>
</dbReference>
<organism evidence="2 3">
    <name type="scientific">Leptospira idonii</name>
    <dbReference type="NCBI Taxonomy" id="1193500"/>
    <lineage>
        <taxon>Bacteria</taxon>
        <taxon>Pseudomonadati</taxon>
        <taxon>Spirochaetota</taxon>
        <taxon>Spirochaetia</taxon>
        <taxon>Leptospirales</taxon>
        <taxon>Leptospiraceae</taxon>
        <taxon>Leptospira</taxon>
    </lineage>
</organism>
<dbReference type="Pfam" id="PF01497">
    <property type="entry name" value="Peripla_BP_2"/>
    <property type="match status" value="1"/>
</dbReference>
<dbReference type="InterPro" id="IPR002491">
    <property type="entry name" value="ABC_transptr_periplasmic_BD"/>
</dbReference>
<sequence length="261" mass="29406">MTGPQRIVCLTEEPTEMLYLLGEEDRIVGISAYTVRPPRAKKEKPKVSAFISGNLKKIESLKPDLVIGFSDIQGQLAKDLIERGLNVLIFNQRSVSEILDNMVIIGSLVGKQKEAAALTDSWRSQIEDWRKEAISLPRRPKVFFQEWDDPIITGIQWVSEAIEIAGGEDGFSHLKNEKLAKNRIITADEVGTTNPDVIVGSWCGKPMDWDWVRNKPEWQKTEALINGKIYELDPSIILQPGPALFLEGIPKLREIFREVTA</sequence>
<dbReference type="InterPro" id="IPR051030">
    <property type="entry name" value="Vitamin_B12-ABC_binding"/>
</dbReference>
<accession>A0A4V6QMX9</accession>
<protein>
    <submittedName>
        <fullName evidence="2">Cobalamin-binding protein</fullName>
    </submittedName>
</protein>
<evidence type="ECO:0000313" key="2">
    <source>
        <dbReference type="EMBL" id="TGN20426.1"/>
    </source>
</evidence>
<comment type="caution">
    <text evidence="2">The sequence shown here is derived from an EMBL/GenBank/DDBJ whole genome shotgun (WGS) entry which is preliminary data.</text>
</comment>
<proteinExistence type="predicted"/>
<keyword evidence="3" id="KW-1185">Reference proteome</keyword>
<gene>
    <name evidence="2" type="ORF">EHS15_04240</name>
</gene>
<evidence type="ECO:0000313" key="3">
    <source>
        <dbReference type="Proteomes" id="UP000298058"/>
    </source>
</evidence>
<dbReference type="AlphaFoldDB" id="A0A4V6QMX9"/>
<dbReference type="PANTHER" id="PTHR42860">
    <property type="entry name" value="VITAMIN B12-BINDING PROTEIN"/>
    <property type="match status" value="1"/>
</dbReference>
<dbReference type="PROSITE" id="PS50983">
    <property type="entry name" value="FE_B12_PBP"/>
    <property type="match status" value="1"/>
</dbReference>
<dbReference type="EMBL" id="RQHW01000013">
    <property type="protein sequence ID" value="TGN20426.1"/>
    <property type="molecule type" value="Genomic_DNA"/>
</dbReference>
<name>A0A4V6QMX9_9LEPT</name>
<dbReference type="RefSeq" id="WP_135759290.1">
    <property type="nucleotide sequence ID" value="NZ_RQHW01000013.1"/>
</dbReference>
<dbReference type="CDD" id="cd01144">
    <property type="entry name" value="BtuF"/>
    <property type="match status" value="1"/>
</dbReference>
<dbReference type="OrthoDB" id="9787772at2"/>
<dbReference type="Gene3D" id="3.40.50.1980">
    <property type="entry name" value="Nitrogenase molybdenum iron protein domain"/>
    <property type="match status" value="2"/>
</dbReference>
<dbReference type="SUPFAM" id="SSF53807">
    <property type="entry name" value="Helical backbone' metal receptor"/>
    <property type="match status" value="1"/>
</dbReference>
<dbReference type="Proteomes" id="UP000298058">
    <property type="component" value="Unassembled WGS sequence"/>
</dbReference>
<evidence type="ECO:0000259" key="1">
    <source>
        <dbReference type="PROSITE" id="PS50983"/>
    </source>
</evidence>